<evidence type="ECO:0000256" key="1">
    <source>
        <dbReference type="ARBA" id="ARBA00004651"/>
    </source>
</evidence>
<feature type="transmembrane region" description="Helical" evidence="10">
    <location>
        <begin position="114"/>
        <end position="138"/>
    </location>
</feature>
<keyword evidence="9" id="KW-0807">Transducer</keyword>
<keyword evidence="8" id="KW-0675">Receptor</keyword>
<dbReference type="GO" id="GO:0004984">
    <property type="term" value="F:olfactory receptor activity"/>
    <property type="evidence" value="ECO:0007669"/>
    <property type="project" value="InterPro"/>
</dbReference>
<evidence type="ECO:0000256" key="2">
    <source>
        <dbReference type="ARBA" id="ARBA00022475"/>
    </source>
</evidence>
<dbReference type="EMBL" id="OV725080">
    <property type="protein sequence ID" value="CAH1400350.1"/>
    <property type="molecule type" value="Genomic_DNA"/>
</dbReference>
<evidence type="ECO:0000313" key="12">
    <source>
        <dbReference type="Proteomes" id="UP001152798"/>
    </source>
</evidence>
<dbReference type="Pfam" id="PF02949">
    <property type="entry name" value="7tm_6"/>
    <property type="match status" value="1"/>
</dbReference>
<feature type="transmembrane region" description="Helical" evidence="10">
    <location>
        <begin position="299"/>
        <end position="318"/>
    </location>
</feature>
<dbReference type="OrthoDB" id="6597368at2759"/>
<keyword evidence="3" id="KW-0716">Sensory transduction</keyword>
<evidence type="ECO:0000256" key="4">
    <source>
        <dbReference type="ARBA" id="ARBA00022692"/>
    </source>
</evidence>
<dbReference type="GO" id="GO:0005549">
    <property type="term" value="F:odorant binding"/>
    <property type="evidence" value="ECO:0007669"/>
    <property type="project" value="InterPro"/>
</dbReference>
<evidence type="ECO:0000256" key="10">
    <source>
        <dbReference type="SAM" id="Phobius"/>
    </source>
</evidence>
<dbReference type="InterPro" id="IPR004117">
    <property type="entry name" value="7tm6_olfct_rcpt"/>
</dbReference>
<evidence type="ECO:0008006" key="13">
    <source>
        <dbReference type="Google" id="ProtNLM"/>
    </source>
</evidence>
<keyword evidence="7 10" id="KW-0472">Membrane</keyword>
<name>A0A9P0HDJ7_NEZVI</name>
<accession>A0A9P0HDJ7</accession>
<dbReference type="PANTHER" id="PTHR21137">
    <property type="entry name" value="ODORANT RECEPTOR"/>
    <property type="match status" value="1"/>
</dbReference>
<dbReference type="PANTHER" id="PTHR21137:SF35">
    <property type="entry name" value="ODORANT RECEPTOR 19A-RELATED"/>
    <property type="match status" value="1"/>
</dbReference>
<keyword evidence="6 10" id="KW-1133">Transmembrane helix</keyword>
<evidence type="ECO:0000313" key="11">
    <source>
        <dbReference type="EMBL" id="CAH1400350.1"/>
    </source>
</evidence>
<reference evidence="11" key="1">
    <citation type="submission" date="2022-01" db="EMBL/GenBank/DDBJ databases">
        <authorList>
            <person name="King R."/>
        </authorList>
    </citation>
    <scope>NUCLEOTIDE SEQUENCE</scope>
</reference>
<evidence type="ECO:0000256" key="8">
    <source>
        <dbReference type="ARBA" id="ARBA00023170"/>
    </source>
</evidence>
<gene>
    <name evidence="11" type="ORF">NEZAVI_LOCUS9612</name>
</gene>
<evidence type="ECO:0000256" key="6">
    <source>
        <dbReference type="ARBA" id="ARBA00022989"/>
    </source>
</evidence>
<evidence type="ECO:0000256" key="5">
    <source>
        <dbReference type="ARBA" id="ARBA00022725"/>
    </source>
</evidence>
<organism evidence="11 12">
    <name type="scientific">Nezara viridula</name>
    <name type="common">Southern green stink bug</name>
    <name type="synonym">Cimex viridulus</name>
    <dbReference type="NCBI Taxonomy" id="85310"/>
    <lineage>
        <taxon>Eukaryota</taxon>
        <taxon>Metazoa</taxon>
        <taxon>Ecdysozoa</taxon>
        <taxon>Arthropoda</taxon>
        <taxon>Hexapoda</taxon>
        <taxon>Insecta</taxon>
        <taxon>Pterygota</taxon>
        <taxon>Neoptera</taxon>
        <taxon>Paraneoptera</taxon>
        <taxon>Hemiptera</taxon>
        <taxon>Heteroptera</taxon>
        <taxon>Panheteroptera</taxon>
        <taxon>Pentatomomorpha</taxon>
        <taxon>Pentatomoidea</taxon>
        <taxon>Pentatomidae</taxon>
        <taxon>Pentatominae</taxon>
        <taxon>Nezara</taxon>
    </lineage>
</organism>
<dbReference type="AlphaFoldDB" id="A0A9P0HDJ7"/>
<dbReference type="GO" id="GO:0005886">
    <property type="term" value="C:plasma membrane"/>
    <property type="evidence" value="ECO:0007669"/>
    <property type="project" value="UniProtKB-SubCell"/>
</dbReference>
<evidence type="ECO:0000256" key="9">
    <source>
        <dbReference type="ARBA" id="ARBA00023224"/>
    </source>
</evidence>
<feature type="transmembrane region" description="Helical" evidence="10">
    <location>
        <begin position="6"/>
        <end position="24"/>
    </location>
</feature>
<sequence>MLINLNEFFSGVQCYLATLVFVVYRRPLEEAMRLLEELTEEVTTELEAVASQEFSRRRKKGKWAYYMFFGSFVMVCHWAIRPLLSMAIYGESSLIVHSWVPFARDSLIGFFGNYMFQIVPCLSFCLGFCLFASIFVFLSEMLLGHFAMLGKKLSLMEYGKGPLESKLSNCIDHHTRLLKICSMFQDITSIPLLTQCIFTVLALCMAMFELSDVEGASSGRIISVLAEAQQELLFLATYCWYGNEITIQCLELMRAGYMSNWYQGTTREKRMLLNIMTRTVRPIYLGGFIKMDMITFINVLKAAFSYYSFLAVVAAVNAGG</sequence>
<keyword evidence="5" id="KW-0552">Olfaction</keyword>
<proteinExistence type="predicted"/>
<feature type="transmembrane region" description="Helical" evidence="10">
    <location>
        <begin position="63"/>
        <end position="80"/>
    </location>
</feature>
<keyword evidence="4 10" id="KW-0812">Transmembrane</keyword>
<evidence type="ECO:0000256" key="3">
    <source>
        <dbReference type="ARBA" id="ARBA00022606"/>
    </source>
</evidence>
<dbReference type="GO" id="GO:0007165">
    <property type="term" value="P:signal transduction"/>
    <property type="evidence" value="ECO:0007669"/>
    <property type="project" value="UniProtKB-KW"/>
</dbReference>
<keyword evidence="2" id="KW-1003">Cell membrane</keyword>
<evidence type="ECO:0000256" key="7">
    <source>
        <dbReference type="ARBA" id="ARBA00023136"/>
    </source>
</evidence>
<comment type="subcellular location">
    <subcellularLocation>
        <location evidence="1">Cell membrane</location>
        <topology evidence="1">Multi-pass membrane protein</topology>
    </subcellularLocation>
</comment>
<protein>
    <recommendedName>
        <fullName evidence="13">Odorant receptor</fullName>
    </recommendedName>
</protein>
<keyword evidence="12" id="KW-1185">Reference proteome</keyword>
<dbReference type="Proteomes" id="UP001152798">
    <property type="component" value="Chromosome 4"/>
</dbReference>